<dbReference type="Proteomes" id="UP000075880">
    <property type="component" value="Unassembled WGS sequence"/>
</dbReference>
<dbReference type="CDD" id="cd06223">
    <property type="entry name" value="PRTases_typeI"/>
    <property type="match status" value="1"/>
</dbReference>
<evidence type="ECO:0000313" key="15">
    <source>
        <dbReference type="Proteomes" id="UP000075880"/>
    </source>
</evidence>
<dbReference type="InterPro" id="IPR000836">
    <property type="entry name" value="PRTase_dom"/>
</dbReference>
<dbReference type="GO" id="GO:0005737">
    <property type="term" value="C:cytoplasm"/>
    <property type="evidence" value="ECO:0007669"/>
    <property type="project" value="UniProtKB-SubCell"/>
</dbReference>
<dbReference type="PANTHER" id="PTHR32315:SF3">
    <property type="entry name" value="ADENINE PHOSPHORIBOSYLTRANSFERASE"/>
    <property type="match status" value="1"/>
</dbReference>
<comment type="subcellular location">
    <subcellularLocation>
        <location evidence="3">Cytoplasm</location>
    </subcellularLocation>
</comment>
<dbReference type="GO" id="GO:0006168">
    <property type="term" value="P:adenine salvage"/>
    <property type="evidence" value="ECO:0007669"/>
    <property type="project" value="InterPro"/>
</dbReference>
<protein>
    <recommendedName>
        <fullName evidence="8">Adenine phosphoribosyltransferase</fullName>
        <ecNumber evidence="7">2.4.2.7</ecNumber>
    </recommendedName>
</protein>
<evidence type="ECO:0000256" key="6">
    <source>
        <dbReference type="ARBA" id="ARBA00011738"/>
    </source>
</evidence>
<dbReference type="PANTHER" id="PTHR32315">
    <property type="entry name" value="ADENINE PHOSPHORIBOSYLTRANSFERASE"/>
    <property type="match status" value="1"/>
</dbReference>
<evidence type="ECO:0000256" key="5">
    <source>
        <dbReference type="ARBA" id="ARBA00008391"/>
    </source>
</evidence>
<evidence type="ECO:0000256" key="9">
    <source>
        <dbReference type="ARBA" id="ARBA00022490"/>
    </source>
</evidence>
<accession>A0AAG5D388</accession>
<evidence type="ECO:0000256" key="8">
    <source>
        <dbReference type="ARBA" id="ARBA00017366"/>
    </source>
</evidence>
<organism evidence="14 15">
    <name type="scientific">Anopheles atroparvus</name>
    <name type="common">European mosquito</name>
    <dbReference type="NCBI Taxonomy" id="41427"/>
    <lineage>
        <taxon>Eukaryota</taxon>
        <taxon>Metazoa</taxon>
        <taxon>Ecdysozoa</taxon>
        <taxon>Arthropoda</taxon>
        <taxon>Hexapoda</taxon>
        <taxon>Insecta</taxon>
        <taxon>Pterygota</taxon>
        <taxon>Neoptera</taxon>
        <taxon>Endopterygota</taxon>
        <taxon>Diptera</taxon>
        <taxon>Nematocera</taxon>
        <taxon>Culicoidea</taxon>
        <taxon>Culicidae</taxon>
        <taxon>Anophelinae</taxon>
        <taxon>Anopheles</taxon>
    </lineage>
</organism>
<dbReference type="GO" id="GO:0016208">
    <property type="term" value="F:AMP binding"/>
    <property type="evidence" value="ECO:0007669"/>
    <property type="project" value="TreeGrafter"/>
</dbReference>
<proteinExistence type="inferred from homology"/>
<dbReference type="GO" id="GO:0044209">
    <property type="term" value="P:AMP salvage"/>
    <property type="evidence" value="ECO:0007669"/>
    <property type="project" value="TreeGrafter"/>
</dbReference>
<dbReference type="HAMAP" id="MF_00004">
    <property type="entry name" value="Aden_phosphoribosyltr"/>
    <property type="match status" value="1"/>
</dbReference>
<evidence type="ECO:0000256" key="4">
    <source>
        <dbReference type="ARBA" id="ARBA00004659"/>
    </source>
</evidence>
<comment type="pathway">
    <text evidence="4">Purine metabolism; AMP biosynthesis via salvage pathway; AMP from adenine: step 1/1.</text>
</comment>
<keyword evidence="9" id="KW-0963">Cytoplasm</keyword>
<sequence>MEPSTLHSACRSAMSKPATIFVFQLITTIWLITTFSPSQHWTIILPISVVVPVVSTRMSNEYSDNVELIKQHIGEYPDFPKKGILFKDIFTALRNGEVCKAIKSALLSYVRDNCPDVEVIVGLEARGFLFSLLIAAELGVACVPIRKKGKLPGKCVQQEYQLEYGTDVFEAQEGSITRGQKVLVIDDLLATGGTMDAANKLIQQLGGVIERNVVVIELTQLGGRKKLEASGSKVHSFIQYDDIE</sequence>
<dbReference type="FunFam" id="3.40.50.2020:FF:000021">
    <property type="entry name" value="Adenine phosphoribosyltransferase"/>
    <property type="match status" value="1"/>
</dbReference>
<dbReference type="NCBIfam" id="TIGR01090">
    <property type="entry name" value="apt"/>
    <property type="match status" value="1"/>
</dbReference>
<comment type="subunit">
    <text evidence="6">Homodimer.</text>
</comment>
<reference evidence="14" key="1">
    <citation type="submission" date="2024-04" db="UniProtKB">
        <authorList>
            <consortium name="EnsemblMetazoa"/>
        </authorList>
    </citation>
    <scope>IDENTIFICATION</scope>
    <source>
        <strain evidence="14">EBRO</strain>
    </source>
</reference>
<dbReference type="InterPro" id="IPR005764">
    <property type="entry name" value="Ade_phspho_trans"/>
</dbReference>
<evidence type="ECO:0000256" key="7">
    <source>
        <dbReference type="ARBA" id="ARBA00011893"/>
    </source>
</evidence>
<dbReference type="NCBIfam" id="NF002634">
    <property type="entry name" value="PRK02304.1-3"/>
    <property type="match status" value="1"/>
</dbReference>
<keyword evidence="11" id="KW-0808">Transferase</keyword>
<dbReference type="AlphaFoldDB" id="A0AAG5D388"/>
<comment type="similarity">
    <text evidence="5">Belongs to the purine/pyrimidine phosphoribosyltransferase family.</text>
</comment>
<evidence type="ECO:0000256" key="11">
    <source>
        <dbReference type="ARBA" id="ARBA00022679"/>
    </source>
</evidence>
<dbReference type="GO" id="GO:0006166">
    <property type="term" value="P:purine ribonucleoside salvage"/>
    <property type="evidence" value="ECO:0007669"/>
    <property type="project" value="UniProtKB-KW"/>
</dbReference>
<dbReference type="InterPro" id="IPR029057">
    <property type="entry name" value="PRTase-like"/>
</dbReference>
<keyword evidence="15" id="KW-1185">Reference proteome</keyword>
<dbReference type="EnsemblMetazoa" id="ENSAATROPT005779">
    <property type="protein sequence ID" value="ENSAATROPP005325"/>
    <property type="gene ID" value="ENSAATROPG004663"/>
</dbReference>
<comment type="catalytic activity">
    <reaction evidence="1">
        <text>AMP + diphosphate = 5-phospho-alpha-D-ribose 1-diphosphate + adenine</text>
        <dbReference type="Rhea" id="RHEA:16609"/>
        <dbReference type="ChEBI" id="CHEBI:16708"/>
        <dbReference type="ChEBI" id="CHEBI:33019"/>
        <dbReference type="ChEBI" id="CHEBI:58017"/>
        <dbReference type="ChEBI" id="CHEBI:456215"/>
        <dbReference type="EC" id="2.4.2.7"/>
    </reaction>
</comment>
<comment type="function">
    <text evidence="2">Catalyzes a salvage reaction resulting in the formation of AMP, that is energically less costly than de novo synthesis.</text>
</comment>
<name>A0AAG5D388_ANOAO</name>
<dbReference type="NCBIfam" id="NF002636">
    <property type="entry name" value="PRK02304.1-5"/>
    <property type="match status" value="1"/>
</dbReference>
<evidence type="ECO:0000313" key="14">
    <source>
        <dbReference type="EnsemblMetazoa" id="ENSAATROPP005325"/>
    </source>
</evidence>
<keyword evidence="10" id="KW-0328">Glycosyltransferase</keyword>
<dbReference type="GO" id="GO:0003999">
    <property type="term" value="F:adenine phosphoribosyltransferase activity"/>
    <property type="evidence" value="ECO:0007669"/>
    <property type="project" value="UniProtKB-EC"/>
</dbReference>
<keyword evidence="12" id="KW-0660">Purine salvage</keyword>
<dbReference type="Pfam" id="PF00156">
    <property type="entry name" value="Pribosyltran"/>
    <property type="match status" value="1"/>
</dbReference>
<dbReference type="InterPro" id="IPR050054">
    <property type="entry name" value="UPRTase/APRTase"/>
</dbReference>
<evidence type="ECO:0000256" key="2">
    <source>
        <dbReference type="ARBA" id="ARBA00003968"/>
    </source>
</evidence>
<evidence type="ECO:0000256" key="1">
    <source>
        <dbReference type="ARBA" id="ARBA00000868"/>
    </source>
</evidence>
<feature type="domain" description="Phosphoribosyltransferase" evidence="13">
    <location>
        <begin position="96"/>
        <end position="207"/>
    </location>
</feature>
<dbReference type="EC" id="2.4.2.7" evidence="7"/>
<evidence type="ECO:0000256" key="12">
    <source>
        <dbReference type="ARBA" id="ARBA00022726"/>
    </source>
</evidence>
<dbReference type="Gene3D" id="3.40.50.2020">
    <property type="match status" value="1"/>
</dbReference>
<evidence type="ECO:0000259" key="13">
    <source>
        <dbReference type="Pfam" id="PF00156"/>
    </source>
</evidence>
<dbReference type="GO" id="GO:0002055">
    <property type="term" value="F:adenine binding"/>
    <property type="evidence" value="ECO:0007669"/>
    <property type="project" value="TreeGrafter"/>
</dbReference>
<evidence type="ECO:0000256" key="3">
    <source>
        <dbReference type="ARBA" id="ARBA00004496"/>
    </source>
</evidence>
<dbReference type="SUPFAM" id="SSF53271">
    <property type="entry name" value="PRTase-like"/>
    <property type="match status" value="1"/>
</dbReference>
<evidence type="ECO:0000256" key="10">
    <source>
        <dbReference type="ARBA" id="ARBA00022676"/>
    </source>
</evidence>